<protein>
    <submittedName>
        <fullName evidence="1">Uncharacterized protein</fullName>
    </submittedName>
</protein>
<dbReference type="OrthoDB" id="2331179at2759"/>
<evidence type="ECO:0000313" key="1">
    <source>
        <dbReference type="EMBL" id="RIA89692.1"/>
    </source>
</evidence>
<reference evidence="1 2" key="1">
    <citation type="submission" date="2018-06" db="EMBL/GenBank/DDBJ databases">
        <title>Comparative genomics reveals the genomic features of Rhizophagus irregularis, R. cerebriforme, R. diaphanum and Gigaspora rosea, and their symbiotic lifestyle signature.</title>
        <authorList>
            <person name="Morin E."/>
            <person name="San Clemente H."/>
            <person name="Chen E.C.H."/>
            <person name="De La Providencia I."/>
            <person name="Hainaut M."/>
            <person name="Kuo A."/>
            <person name="Kohler A."/>
            <person name="Murat C."/>
            <person name="Tang N."/>
            <person name="Roy S."/>
            <person name="Loubradou J."/>
            <person name="Henrissat B."/>
            <person name="Grigoriev I.V."/>
            <person name="Corradi N."/>
            <person name="Roux C."/>
            <person name="Martin F.M."/>
        </authorList>
    </citation>
    <scope>NUCLEOTIDE SEQUENCE [LARGE SCALE GENOMIC DNA]</scope>
    <source>
        <strain evidence="1 2">DAOM 227022</strain>
    </source>
</reference>
<organism evidence="1 2">
    <name type="scientific">Glomus cerebriforme</name>
    <dbReference type="NCBI Taxonomy" id="658196"/>
    <lineage>
        <taxon>Eukaryota</taxon>
        <taxon>Fungi</taxon>
        <taxon>Fungi incertae sedis</taxon>
        <taxon>Mucoromycota</taxon>
        <taxon>Glomeromycotina</taxon>
        <taxon>Glomeromycetes</taxon>
        <taxon>Glomerales</taxon>
        <taxon>Glomeraceae</taxon>
        <taxon>Glomus</taxon>
    </lineage>
</organism>
<evidence type="ECO:0000313" key="2">
    <source>
        <dbReference type="Proteomes" id="UP000265703"/>
    </source>
</evidence>
<proteinExistence type="predicted"/>
<name>A0A397SVI4_9GLOM</name>
<gene>
    <name evidence="1" type="ORF">C1645_824455</name>
</gene>
<accession>A0A397SVI4</accession>
<dbReference type="Proteomes" id="UP000265703">
    <property type="component" value="Unassembled WGS sequence"/>
</dbReference>
<keyword evidence="2" id="KW-1185">Reference proteome</keyword>
<comment type="caution">
    <text evidence="1">The sequence shown here is derived from an EMBL/GenBank/DDBJ whole genome shotgun (WGS) entry which is preliminary data.</text>
</comment>
<sequence length="223" mass="25563">MPPFYCELKASDIGAYLYKIRDDSVRPRNFLDVDNEDGIEVILTDREGYFLHEFIDSDEPLRPIIDFDLPVAIFTELICKKLSEGLQGKDIIDNIANKRSFSLRIVGTPKFIEETGEHVCVKKAINSKDRTIFDFMIRPSNDESKVIKSSLLVVSEPEVKRCNDINSEITEIEFKLVEKLLEETSIEGFNLSFSSEQSPDVFSLKRIAPSYCSLCDQEYINEK</sequence>
<dbReference type="AlphaFoldDB" id="A0A397SVI4"/>
<dbReference type="EMBL" id="QKYT01000209">
    <property type="protein sequence ID" value="RIA89692.1"/>
    <property type="molecule type" value="Genomic_DNA"/>
</dbReference>